<feature type="transmembrane region" description="Helical" evidence="1">
    <location>
        <begin position="912"/>
        <end position="932"/>
    </location>
</feature>
<organism evidence="2 3">
    <name type="scientific">Alkalidesulfovibrio alkalitolerans DSM 16529</name>
    <dbReference type="NCBI Taxonomy" id="1121439"/>
    <lineage>
        <taxon>Bacteria</taxon>
        <taxon>Pseudomonadati</taxon>
        <taxon>Thermodesulfobacteriota</taxon>
        <taxon>Desulfovibrionia</taxon>
        <taxon>Desulfovibrionales</taxon>
        <taxon>Desulfovibrionaceae</taxon>
        <taxon>Alkalidesulfovibrio</taxon>
    </lineage>
</organism>
<dbReference type="GO" id="GO:0042910">
    <property type="term" value="F:xenobiotic transmembrane transporter activity"/>
    <property type="evidence" value="ECO:0007669"/>
    <property type="project" value="TreeGrafter"/>
</dbReference>
<feature type="transmembrane region" description="Helical" evidence="1">
    <location>
        <begin position="460"/>
        <end position="483"/>
    </location>
</feature>
<feature type="transmembrane region" description="Helical" evidence="1">
    <location>
        <begin position="938"/>
        <end position="966"/>
    </location>
</feature>
<name>S7TG26_9BACT</name>
<dbReference type="GO" id="GO:0005886">
    <property type="term" value="C:plasma membrane"/>
    <property type="evidence" value="ECO:0007669"/>
    <property type="project" value="TreeGrafter"/>
</dbReference>
<accession>S7TG26</accession>
<comment type="caution">
    <text evidence="2">The sequence shown here is derived from an EMBL/GenBank/DDBJ whole genome shotgun (WGS) entry which is preliminary data.</text>
</comment>
<feature type="transmembrane region" description="Helical" evidence="1">
    <location>
        <begin position="534"/>
        <end position="560"/>
    </location>
</feature>
<evidence type="ECO:0000313" key="2">
    <source>
        <dbReference type="EMBL" id="EPR35686.1"/>
    </source>
</evidence>
<feature type="transmembrane region" description="Helical" evidence="1">
    <location>
        <begin position="432"/>
        <end position="454"/>
    </location>
</feature>
<keyword evidence="1" id="KW-1133">Transmembrane helix</keyword>
<dbReference type="InterPro" id="IPR001036">
    <property type="entry name" value="Acrflvin-R"/>
</dbReference>
<protein>
    <submittedName>
        <fullName evidence="2">Acriflavin resistance protein</fullName>
    </submittedName>
</protein>
<proteinExistence type="predicted"/>
<dbReference type="eggNOG" id="COG0841">
    <property type="taxonomic scope" value="Bacteria"/>
</dbReference>
<gene>
    <name evidence="2" type="ORF">dsat_2027</name>
</gene>
<dbReference type="PRINTS" id="PR00702">
    <property type="entry name" value="ACRIFLAVINRP"/>
</dbReference>
<dbReference type="Gene3D" id="3.30.70.1440">
    <property type="entry name" value="Multidrug efflux transporter AcrB pore domain"/>
    <property type="match status" value="1"/>
</dbReference>
<feature type="transmembrane region" description="Helical" evidence="1">
    <location>
        <begin position="336"/>
        <end position="355"/>
    </location>
</feature>
<dbReference type="STRING" id="1121439.dsat_2027"/>
<evidence type="ECO:0000256" key="1">
    <source>
        <dbReference type="SAM" id="Phobius"/>
    </source>
</evidence>
<dbReference type="SUPFAM" id="SSF82693">
    <property type="entry name" value="Multidrug efflux transporter AcrB pore domain, PN1, PN2, PC1 and PC2 subdomains"/>
    <property type="match status" value="2"/>
</dbReference>
<feature type="transmembrane region" description="Helical" evidence="1">
    <location>
        <begin position="362"/>
        <end position="382"/>
    </location>
</feature>
<keyword evidence="1" id="KW-0812">Transmembrane</keyword>
<reference evidence="2 3" key="1">
    <citation type="journal article" date="2013" name="Genome Announc.">
        <title>Draft genome sequences for three mercury-methylating, sulfate-reducing bacteria.</title>
        <authorList>
            <person name="Brown S.D."/>
            <person name="Hurt R.A.Jr."/>
            <person name="Gilmour C.C."/>
            <person name="Elias D.A."/>
        </authorList>
    </citation>
    <scope>NUCLEOTIDE SEQUENCE [LARGE SCALE GENOMIC DNA]</scope>
    <source>
        <strain evidence="2 3">DSM 16529</strain>
    </source>
</reference>
<keyword evidence="3" id="KW-1185">Reference proteome</keyword>
<dbReference type="SUPFAM" id="SSF82714">
    <property type="entry name" value="Multidrug efflux transporter AcrB TolC docking domain, DN and DC subdomains"/>
    <property type="match status" value="2"/>
</dbReference>
<feature type="transmembrane region" description="Helical" evidence="1">
    <location>
        <begin position="388"/>
        <end position="412"/>
    </location>
</feature>
<dbReference type="Gene3D" id="3.30.70.1430">
    <property type="entry name" value="Multidrug efflux transporter AcrB pore domain"/>
    <property type="match status" value="2"/>
</dbReference>
<dbReference type="InterPro" id="IPR027463">
    <property type="entry name" value="AcrB_DN_DC_subdom"/>
</dbReference>
<dbReference type="PANTHER" id="PTHR32063">
    <property type="match status" value="1"/>
</dbReference>
<keyword evidence="1" id="KW-0472">Membrane</keyword>
<dbReference type="SUPFAM" id="SSF82866">
    <property type="entry name" value="Multidrug efflux transporter AcrB transmembrane domain"/>
    <property type="match status" value="2"/>
</dbReference>
<dbReference type="Gene3D" id="1.20.1640.10">
    <property type="entry name" value="Multidrug efflux transporter AcrB transmembrane domain"/>
    <property type="match status" value="2"/>
</dbReference>
<dbReference type="Proteomes" id="UP000014975">
    <property type="component" value="Unassembled WGS sequence"/>
</dbReference>
<dbReference type="OrthoDB" id="9807612at2"/>
<dbReference type="PANTHER" id="PTHR32063:SF33">
    <property type="entry name" value="RND SUPERFAMILY EFFLUX PUMP PERMEASE COMPONENT"/>
    <property type="match status" value="1"/>
</dbReference>
<dbReference type="Pfam" id="PF00873">
    <property type="entry name" value="ACR_tran"/>
    <property type="match status" value="1"/>
</dbReference>
<dbReference type="AlphaFoldDB" id="S7TG26"/>
<dbReference type="EMBL" id="ATHI01000003">
    <property type="protein sequence ID" value="EPR35686.1"/>
    <property type="molecule type" value="Genomic_DNA"/>
</dbReference>
<sequence>MQRLFTALLDQRVLVNLLFILCMVVGVFALMSLPVERYPNVQMGKVMITTILPGASPQDVEALVTRKIEDALDDLPSVEFIQATSYRQRSSVVVKFIDDTDYEQLYTELRLKVLSRLNELPQGIDPPSFTKIDVSEWLPVVVVNLVGDRTNRALSLMADEMKLELRRIEGVLEVEIQGEHKRELHVELDPRRMALAGVTIDDVARALDAANLSVPAGAFDNESGEFIILVDERFRSPADAARAIIRRDGDGSFLTVGHVAHDIRPDYREPAVVSSLNGRDAVQLNIKKSPEGNALDMVPAVERIVERYRPILAKEGVDIVLSRDQRDQIGDAISTLGSNLLVGIVLVFGIIYVFMGFRNATLAVVGIPFSFLLTMVFMWIGGYSLNEITLFSFVLVSGIVVDDAIVVLENIYRHLQEGKTIREAITTGATEVALPVISATATTIAAFLPMLLMSGSTGEFFAQIPVGISTAIAASLFECLVVLPPHFMAWPGRASAEHEARHVHTAQNERAVMRLMRKWAEQVLLFTMRRRMAALSIVVAAFLFSVAVLGVSVSGVMPLIRIKFFPEEYFTYFVDVHGPATASVNQMNERLKTISEKIMQGGPGQARSATATAGMLVNEDYEAEFGSNLGHVAVELPLKHDYDFPDNPADSPAVHLEYLRGLLAPLGGEGWRIVVRPEPTGPPTGKELNVRVVGPNPASVAALAEELKRFLRSREDIFPHLRDFGDDQGRPARVVRFRPLPERCAEYGLTPRQVAVFAATILDGRFVGEFRTADEDVDIRLKIASRFLDRPDQALEQVVVQHPSGPVRLGDVALMETYTEPYKLTRYQNNRSISISANMIEGAPTSVPAIVKTVRDHYDSVKLAYPGAELSFAGEFESTQRSYTSLAYAFLIAMLIIYLILATQFQSYTQPLLIMSTVVFSITGVILGKFVTQGLFTVNSFIAVVGVSGVAVNGAIVLISFLNTLYAQGYSRREAIVEGIRVRLRPILLTTLTTALGLLPMAVGFPSYSVTWGTMASTFVTGLITATLLTLFIVPILWDMLLSLEDRIARRAGR</sequence>
<evidence type="ECO:0000313" key="3">
    <source>
        <dbReference type="Proteomes" id="UP000014975"/>
    </source>
</evidence>
<dbReference type="PATRIC" id="fig|1121439.3.peg.412"/>
<dbReference type="RefSeq" id="WP_020885913.1">
    <property type="nucleotide sequence ID" value="NZ_ATHI01000003.1"/>
</dbReference>
<feature type="transmembrane region" description="Helical" evidence="1">
    <location>
        <begin position="12"/>
        <end position="33"/>
    </location>
</feature>
<feature type="transmembrane region" description="Helical" evidence="1">
    <location>
        <begin position="1020"/>
        <end position="1044"/>
    </location>
</feature>
<dbReference type="Gene3D" id="3.30.70.1320">
    <property type="entry name" value="Multidrug efflux transporter AcrB pore domain like"/>
    <property type="match status" value="1"/>
</dbReference>
<feature type="transmembrane region" description="Helical" evidence="1">
    <location>
        <begin position="886"/>
        <end position="905"/>
    </location>
</feature>
<dbReference type="Gene3D" id="3.30.2090.10">
    <property type="entry name" value="Multidrug efflux transporter AcrB TolC docking domain, DN and DC subdomains"/>
    <property type="match status" value="2"/>
</dbReference>
<feature type="transmembrane region" description="Helical" evidence="1">
    <location>
        <begin position="987"/>
        <end position="1008"/>
    </location>
</feature>